<organism evidence="4 5">
    <name type="scientific">Rotaria magnacalcarata</name>
    <dbReference type="NCBI Taxonomy" id="392030"/>
    <lineage>
        <taxon>Eukaryota</taxon>
        <taxon>Metazoa</taxon>
        <taxon>Spiralia</taxon>
        <taxon>Gnathifera</taxon>
        <taxon>Rotifera</taxon>
        <taxon>Eurotatoria</taxon>
        <taxon>Bdelloidea</taxon>
        <taxon>Philodinida</taxon>
        <taxon>Philodinidae</taxon>
        <taxon>Rotaria</taxon>
    </lineage>
</organism>
<feature type="non-terminal residue" evidence="4">
    <location>
        <position position="1"/>
    </location>
</feature>
<feature type="region of interest" description="Disordered" evidence="1">
    <location>
        <begin position="203"/>
        <end position="237"/>
    </location>
</feature>
<dbReference type="SUPFAM" id="SSF52540">
    <property type="entry name" value="P-loop containing nucleoside triphosphate hydrolases"/>
    <property type="match status" value="1"/>
</dbReference>
<accession>A0A819XR68</accession>
<evidence type="ECO:0000313" key="3">
    <source>
        <dbReference type="EMBL" id="CAF3971878.1"/>
    </source>
</evidence>
<comment type="caution">
    <text evidence="4">The sequence shown here is derived from an EMBL/GenBank/DDBJ whole genome shotgun (WGS) entry which is preliminary data.</text>
</comment>
<sequence>FILNVDIPFYTVPYDATNNNPSSNSNNNEESKHGSHVIGDEKFDIQLEKSNILMLGSTGSGKTLLAQTIAKCLDVPFAICDCTTLTQAGYVGDDVESVISKLLQEANYNVERCQQGIIFLDEVDKIGSVPGIHQLRDVGGEGVQQALLKMLEGTIVNVPEKNSKKMRSETVQIDTTNILFVASGAYTGLDKIIGRRKKEKYIGFGTTPNEAPSRRRATQLDLNEENNDNDSKIEEENLEHDRYLQECEARDLIEFGMIPEFIGRQLKIENYF</sequence>
<dbReference type="SMART" id="SM00382">
    <property type="entry name" value="AAA"/>
    <property type="match status" value="1"/>
</dbReference>
<evidence type="ECO:0000313" key="5">
    <source>
        <dbReference type="Proteomes" id="UP000663866"/>
    </source>
</evidence>
<dbReference type="InterPro" id="IPR003593">
    <property type="entry name" value="AAA+_ATPase"/>
</dbReference>
<dbReference type="AlphaFoldDB" id="A0A819XR68"/>
<protein>
    <recommendedName>
        <fullName evidence="2">AAA+ ATPase domain-containing protein</fullName>
    </recommendedName>
</protein>
<dbReference type="FunFam" id="3.40.50.300:FF:000378">
    <property type="entry name" value="ATP-dependent Clp protease ATP-binding subunit clpX-like, mitochondrial"/>
    <property type="match status" value="1"/>
</dbReference>
<dbReference type="InterPro" id="IPR050052">
    <property type="entry name" value="ATP-dep_Clp_protease_ClpX"/>
</dbReference>
<dbReference type="GO" id="GO:0005524">
    <property type="term" value="F:ATP binding"/>
    <property type="evidence" value="ECO:0007669"/>
    <property type="project" value="InterPro"/>
</dbReference>
<dbReference type="GO" id="GO:0016887">
    <property type="term" value="F:ATP hydrolysis activity"/>
    <property type="evidence" value="ECO:0007669"/>
    <property type="project" value="InterPro"/>
</dbReference>
<keyword evidence="5" id="KW-1185">Reference proteome</keyword>
<dbReference type="Proteomes" id="UP000663866">
    <property type="component" value="Unassembled WGS sequence"/>
</dbReference>
<dbReference type="InterPro" id="IPR003959">
    <property type="entry name" value="ATPase_AAA_core"/>
</dbReference>
<dbReference type="GO" id="GO:0051603">
    <property type="term" value="P:proteolysis involved in protein catabolic process"/>
    <property type="evidence" value="ECO:0007669"/>
    <property type="project" value="TreeGrafter"/>
</dbReference>
<proteinExistence type="predicted"/>
<dbReference type="Pfam" id="PF07724">
    <property type="entry name" value="AAA_2"/>
    <property type="match status" value="1"/>
</dbReference>
<dbReference type="PANTHER" id="PTHR48102">
    <property type="entry name" value="ATP-DEPENDENT CLP PROTEASE ATP-BINDING SUBUNIT CLPX-LIKE, MITOCHONDRIAL-RELATED"/>
    <property type="match status" value="1"/>
</dbReference>
<feature type="compositionally biased region" description="Low complexity" evidence="1">
    <location>
        <begin position="18"/>
        <end position="28"/>
    </location>
</feature>
<feature type="region of interest" description="Disordered" evidence="1">
    <location>
        <begin position="16"/>
        <end position="35"/>
    </location>
</feature>
<gene>
    <name evidence="4" type="ORF">OVN521_LOCUS23306</name>
    <name evidence="3" type="ORF">UXM345_LOCUS14530</name>
</gene>
<name>A0A819XR68_9BILA</name>
<evidence type="ECO:0000313" key="4">
    <source>
        <dbReference type="EMBL" id="CAF4145486.1"/>
    </source>
</evidence>
<dbReference type="GO" id="GO:0005759">
    <property type="term" value="C:mitochondrial matrix"/>
    <property type="evidence" value="ECO:0007669"/>
    <property type="project" value="TreeGrafter"/>
</dbReference>
<dbReference type="EMBL" id="CAJOBG010005249">
    <property type="protein sequence ID" value="CAF4145486.1"/>
    <property type="molecule type" value="Genomic_DNA"/>
</dbReference>
<evidence type="ECO:0000259" key="2">
    <source>
        <dbReference type="SMART" id="SM00382"/>
    </source>
</evidence>
<evidence type="ECO:0000256" key="1">
    <source>
        <dbReference type="SAM" id="MobiDB-lite"/>
    </source>
</evidence>
<dbReference type="InterPro" id="IPR027417">
    <property type="entry name" value="P-loop_NTPase"/>
</dbReference>
<feature type="domain" description="AAA+ ATPase" evidence="2">
    <location>
        <begin position="48"/>
        <end position="199"/>
    </location>
</feature>
<dbReference type="Gene3D" id="3.40.50.300">
    <property type="entry name" value="P-loop containing nucleotide triphosphate hydrolases"/>
    <property type="match status" value="1"/>
</dbReference>
<reference evidence="4" key="1">
    <citation type="submission" date="2021-02" db="EMBL/GenBank/DDBJ databases">
        <authorList>
            <person name="Nowell W R."/>
        </authorList>
    </citation>
    <scope>NUCLEOTIDE SEQUENCE</scope>
</reference>
<dbReference type="PANTHER" id="PTHR48102:SF7">
    <property type="entry name" value="ATP-DEPENDENT CLP PROTEASE ATP-BINDING SUBUNIT CLPX-LIKE, MITOCHONDRIAL"/>
    <property type="match status" value="1"/>
</dbReference>
<dbReference type="EMBL" id="CAJOBF010001656">
    <property type="protein sequence ID" value="CAF3971878.1"/>
    <property type="molecule type" value="Genomic_DNA"/>
</dbReference>
<dbReference type="Proteomes" id="UP000663842">
    <property type="component" value="Unassembled WGS sequence"/>
</dbReference>